<sequence length="1448" mass="154573">MLSLATGHDVGYLTGAVAAGRESYYTGAVDAGEPPGRWAGAGAERLGLHGTVDADLMEAVYTHLLDPRDAATHSRATWNEAAALAAPHRKYRTPEQIYEQLLEAQPEAGPEERATLLAQAERSARQAVSFIDATFSAPKSVTVLAVAFERAASDAAAAGDHEAAAAWAAHAKAVEDAVLAGATAAIRYLEDEAGYSRVGHHGGGAGRWIDTEGFVVAQFLQHDSRDRDPQLHVHQAILNRILCADGEWRTLDSRAIHAMRAAAGAIAERVMEAHLTQALGVRFQTRADGKAREVVGVQQEVMDLFSSRRRAVSARTRELVDAFQTRYGHKPNALQRTRLAMQATLSTRAAKSHEGETRDQQLDRWAAALEAEVGTTLGQVARDVLSLRQQADPAATWSPQDVIDRALARVAQTGSSFTRSDLIRAVSDELPAHLGVAPEEVRALLDGVSDDALAGAVCHVQETDVSEWPEELRLRDGRSAFDGPGSARYSTDEQFRAEAALRAAAVTRGATALSDVQATAVVESYTAAGRALGVDQAAALHGVLTSGAWVEVLSAAPGTGKSFVVGALAESWTTPTADGEQRRVFGLAPSQIAARVLTEEGVSAAANTTAWLGAQRRLDGGSAADEAWRLRGGDLVVVDEANMAGTDQLAEIQRRCGAAGAKLLLVGDPRQLAAVGPGGALADVAEHGLRYELAEVRRFSAEWERAASLRLRAGDASVLDEYAKHGRLRDGGTAEQAEAAAGRAWLADTLSGRESLLMVRDNATAARVSAQLRAELVDLGKVDEAGVSLGMAGWEGVTAGVGDLVQARRNAWHLAGFEGNERAPINRDTFRVVAVRADGGLTVAPITGRAADDTPPEQVSAFGEALGTPMQLPARYVTEHVTLAYAATAHAAEGRTVDTAHGVFGAGTDTAGLLVPMTRGRDANTAWVVTTALAADAPTGEATTTMARTPRAVLAEVLDNDRAERTATADREAAELATRSTMTHLDRLIDLSAQVTAGRTAATLDQLAANGALSPADRRALAADEALGSLERLLRTAELAGHDPAQVLTTAAEARSLDGATSPAKVLHHRITHALHGQLTPRIDSATDLIPTQVDPGRRRDWLQARADDAETRRHELGAQAAADPPRWALDALGPVPGEGDDVTARLEWERRAGWAAAWRELAGHTDEDDPLGRAPARGLIEKSALFRKAHEELRLLDVGAEEADMSDGRLRARVRAMQLEEERAPADVADELAAAHELADKARVDATVWAARAEAATGPDREQLQAAAEQAARTAAETADRINGLEAADEARGQWYLDSVVTRDYAHRSASELRARGIDPHDTSDHVTGDDWLDAHRAAQADDDQHREIHPDDLANEHDDPRTAVLEPRERQPIREVDQTAEMVAQAQETLRMIEERRAAEVEQAAHEASRVAEEEARAAQLTQWSQEDNQTVTDTAEVDDSQALER</sequence>
<feature type="domain" description="TrwC relaxase" evidence="3">
    <location>
        <begin position="10"/>
        <end position="370"/>
    </location>
</feature>
<dbReference type="InterPro" id="IPR027417">
    <property type="entry name" value="P-loop_NTPase"/>
</dbReference>
<dbReference type="Proteomes" id="UP000505377">
    <property type="component" value="Chromosome"/>
</dbReference>
<dbReference type="Gene3D" id="3.40.50.300">
    <property type="entry name" value="P-loop containing nucleotide triphosphate hydrolases"/>
    <property type="match status" value="1"/>
</dbReference>
<feature type="compositionally biased region" description="Acidic residues" evidence="2">
    <location>
        <begin position="1438"/>
        <end position="1448"/>
    </location>
</feature>
<feature type="compositionally biased region" description="Polar residues" evidence="2">
    <location>
        <begin position="1422"/>
        <end position="1436"/>
    </location>
</feature>
<evidence type="ECO:0000259" key="3">
    <source>
        <dbReference type="Pfam" id="PF08751"/>
    </source>
</evidence>
<name>A0A6M6JCL0_9PSEU</name>
<feature type="region of interest" description="Disordered" evidence="2">
    <location>
        <begin position="1108"/>
        <end position="1128"/>
    </location>
</feature>
<feature type="coiled-coil region" evidence="1">
    <location>
        <begin position="1378"/>
        <end position="1405"/>
    </location>
</feature>
<evidence type="ECO:0000256" key="2">
    <source>
        <dbReference type="SAM" id="MobiDB-lite"/>
    </source>
</evidence>
<proteinExistence type="predicted"/>
<dbReference type="KEGG" id="pbro:HOP40_02270"/>
<feature type="region of interest" description="Disordered" evidence="2">
    <location>
        <begin position="1341"/>
        <end position="1377"/>
    </location>
</feature>
<accession>A0A6M6JCL0</accession>
<dbReference type="EMBL" id="CP053564">
    <property type="protein sequence ID" value="QJY44810.1"/>
    <property type="molecule type" value="Genomic_DNA"/>
</dbReference>
<feature type="compositionally biased region" description="Basic and acidic residues" evidence="2">
    <location>
        <begin position="1108"/>
        <end position="1117"/>
    </location>
</feature>
<dbReference type="InterPro" id="IPR014862">
    <property type="entry name" value="TrwC"/>
</dbReference>
<feature type="region of interest" description="Disordered" evidence="2">
    <location>
        <begin position="1406"/>
        <end position="1448"/>
    </location>
</feature>
<reference evidence="4 5" key="1">
    <citation type="submission" date="2020-05" db="EMBL/GenBank/DDBJ databases">
        <authorList>
            <person name="Mo P."/>
        </authorList>
    </citation>
    <scope>NUCLEOTIDE SEQUENCE [LARGE SCALE GENOMIC DNA]</scope>
    <source>
        <strain evidence="4 5">Gen01</strain>
    </source>
</reference>
<dbReference type="Pfam" id="PF08751">
    <property type="entry name" value="TrwC"/>
    <property type="match status" value="1"/>
</dbReference>
<evidence type="ECO:0000313" key="4">
    <source>
        <dbReference type="EMBL" id="QJY44810.1"/>
    </source>
</evidence>
<dbReference type="NCBIfam" id="NF041492">
    <property type="entry name" value="MobF"/>
    <property type="match status" value="1"/>
</dbReference>
<dbReference type="RefSeq" id="WP_172154185.1">
    <property type="nucleotide sequence ID" value="NZ_CP053564.1"/>
</dbReference>
<evidence type="ECO:0000313" key="5">
    <source>
        <dbReference type="Proteomes" id="UP000505377"/>
    </source>
</evidence>
<protein>
    <submittedName>
        <fullName evidence="4">Relaxase domain-containing protein</fullName>
    </submittedName>
</protein>
<keyword evidence="1" id="KW-0175">Coiled coil</keyword>
<dbReference type="SUPFAM" id="SSF55464">
    <property type="entry name" value="Origin of replication-binding domain, RBD-like"/>
    <property type="match status" value="1"/>
</dbReference>
<gene>
    <name evidence="4" type="ORF">HOP40_02270</name>
</gene>
<dbReference type="SUPFAM" id="SSF52540">
    <property type="entry name" value="P-loop containing nucleoside triphosphate hydrolases"/>
    <property type="match status" value="2"/>
</dbReference>
<evidence type="ECO:0000256" key="1">
    <source>
        <dbReference type="SAM" id="Coils"/>
    </source>
</evidence>
<organism evidence="4 5">
    <name type="scientific">Pseudonocardia broussonetiae</name>
    <dbReference type="NCBI Taxonomy" id="2736640"/>
    <lineage>
        <taxon>Bacteria</taxon>
        <taxon>Bacillati</taxon>
        <taxon>Actinomycetota</taxon>
        <taxon>Actinomycetes</taxon>
        <taxon>Pseudonocardiales</taxon>
        <taxon>Pseudonocardiaceae</taxon>
        <taxon>Pseudonocardia</taxon>
    </lineage>
</organism>
<keyword evidence="5" id="KW-1185">Reference proteome</keyword>
<feature type="coiled-coil region" evidence="1">
    <location>
        <begin position="1262"/>
        <end position="1289"/>
    </location>
</feature>
<dbReference type="Pfam" id="PF13604">
    <property type="entry name" value="AAA_30"/>
    <property type="match status" value="1"/>
</dbReference>
<feature type="compositionally biased region" description="Basic and acidic residues" evidence="2">
    <location>
        <begin position="1406"/>
        <end position="1419"/>
    </location>
</feature>